<comment type="subcellular location">
    <subcellularLocation>
        <location evidence="1">Membrane</location>
        <topology evidence="1">Single-pass membrane protein</topology>
    </subcellularLocation>
</comment>
<comment type="caution">
    <text evidence="12">The sequence shown here is derived from an EMBL/GenBank/DDBJ whole genome shotgun (WGS) entry which is preliminary data.</text>
</comment>
<keyword evidence="2" id="KW-0808">Transferase</keyword>
<name>A0AAV5DVX6_ELECO</name>
<dbReference type="GO" id="GO:0008270">
    <property type="term" value="F:zinc ion binding"/>
    <property type="evidence" value="ECO:0007669"/>
    <property type="project" value="UniProtKB-KW"/>
</dbReference>
<evidence type="ECO:0000256" key="10">
    <source>
        <dbReference type="SAM" id="Phobius"/>
    </source>
</evidence>
<dbReference type="Pfam" id="PF13639">
    <property type="entry name" value="zf-RING_2"/>
    <property type="match status" value="1"/>
</dbReference>
<keyword evidence="7 10" id="KW-0472">Membrane</keyword>
<feature type="domain" description="RING-type" evidence="11">
    <location>
        <begin position="126"/>
        <end position="168"/>
    </location>
</feature>
<evidence type="ECO:0000256" key="2">
    <source>
        <dbReference type="ARBA" id="ARBA00022679"/>
    </source>
</evidence>
<evidence type="ECO:0000256" key="8">
    <source>
        <dbReference type="ARBA" id="ARBA00024209"/>
    </source>
</evidence>
<accession>A0AAV5DVX6</accession>
<keyword evidence="5" id="KW-0862">Zinc</keyword>
<evidence type="ECO:0000256" key="9">
    <source>
        <dbReference type="PROSITE-ProRule" id="PRU00175"/>
    </source>
</evidence>
<dbReference type="AlphaFoldDB" id="A0AAV5DVX6"/>
<dbReference type="Gene3D" id="3.30.40.10">
    <property type="entry name" value="Zinc/RING finger domain, C3HC4 (zinc finger)"/>
    <property type="match status" value="1"/>
</dbReference>
<keyword evidence="9" id="KW-0863">Zinc-finger</keyword>
<dbReference type="PANTHER" id="PTHR46905">
    <property type="entry name" value="RING-H2 FINGER PROTEIN ATL78"/>
    <property type="match status" value="1"/>
</dbReference>
<keyword evidence="4" id="KW-0479">Metal-binding</keyword>
<organism evidence="12 13">
    <name type="scientific">Eleusine coracana subsp. coracana</name>
    <dbReference type="NCBI Taxonomy" id="191504"/>
    <lineage>
        <taxon>Eukaryota</taxon>
        <taxon>Viridiplantae</taxon>
        <taxon>Streptophyta</taxon>
        <taxon>Embryophyta</taxon>
        <taxon>Tracheophyta</taxon>
        <taxon>Spermatophyta</taxon>
        <taxon>Magnoliopsida</taxon>
        <taxon>Liliopsida</taxon>
        <taxon>Poales</taxon>
        <taxon>Poaceae</taxon>
        <taxon>PACMAD clade</taxon>
        <taxon>Chloridoideae</taxon>
        <taxon>Cynodonteae</taxon>
        <taxon>Eleusininae</taxon>
        <taxon>Eleusine</taxon>
    </lineage>
</organism>
<dbReference type="CDD" id="cd16461">
    <property type="entry name" value="RING-H2_EL5-like"/>
    <property type="match status" value="1"/>
</dbReference>
<evidence type="ECO:0000256" key="5">
    <source>
        <dbReference type="ARBA" id="ARBA00022833"/>
    </source>
</evidence>
<evidence type="ECO:0000313" key="13">
    <source>
        <dbReference type="Proteomes" id="UP001054889"/>
    </source>
</evidence>
<evidence type="ECO:0000256" key="3">
    <source>
        <dbReference type="ARBA" id="ARBA00022692"/>
    </source>
</evidence>
<feature type="transmembrane region" description="Helical" evidence="10">
    <location>
        <begin position="40"/>
        <end position="62"/>
    </location>
</feature>
<evidence type="ECO:0000313" key="12">
    <source>
        <dbReference type="EMBL" id="GJN14525.1"/>
    </source>
</evidence>
<dbReference type="InterPro" id="IPR001841">
    <property type="entry name" value="Znf_RING"/>
</dbReference>
<dbReference type="PANTHER" id="PTHR46905:SF7">
    <property type="entry name" value="RING-H2 FINGER PROTEIN ATL78"/>
    <property type="match status" value="1"/>
</dbReference>
<keyword evidence="6 10" id="KW-1133">Transmembrane helix</keyword>
<sequence>MQAPATSPAPGPKPAGAVPGALPFPDADAAECAFTLLNGAALTVLALLVCALVAALTIHVVVQCALRVTRRASCYYNDDDDNGHHASRHGSTSRKKRSRRSALVQALPCLAYFAGLDLAGSSRSQCAICLAEFARGDRVRLLPRCNHGFHARCIDRWLAARPTCPTCRQPPFPDEQPTVVAHPDTTGRRAGRPAGDVQLVRVVVVSDGVARRVDEP</sequence>
<dbReference type="InterPro" id="IPR044602">
    <property type="entry name" value="ATL10/ATL72-79-like"/>
</dbReference>
<dbReference type="PROSITE" id="PS50089">
    <property type="entry name" value="ZF_RING_2"/>
    <property type="match status" value="1"/>
</dbReference>
<dbReference type="SUPFAM" id="SSF57850">
    <property type="entry name" value="RING/U-box"/>
    <property type="match status" value="1"/>
</dbReference>
<dbReference type="EMBL" id="BQKI01000071">
    <property type="protein sequence ID" value="GJN14525.1"/>
    <property type="molecule type" value="Genomic_DNA"/>
</dbReference>
<dbReference type="InterPro" id="IPR013083">
    <property type="entry name" value="Znf_RING/FYVE/PHD"/>
</dbReference>
<dbReference type="GO" id="GO:0016020">
    <property type="term" value="C:membrane"/>
    <property type="evidence" value="ECO:0007669"/>
    <property type="project" value="UniProtKB-SubCell"/>
</dbReference>
<protein>
    <recommendedName>
        <fullName evidence="11">RING-type domain-containing protein</fullName>
    </recommendedName>
</protein>
<evidence type="ECO:0000256" key="1">
    <source>
        <dbReference type="ARBA" id="ARBA00004167"/>
    </source>
</evidence>
<dbReference type="SMART" id="SM00184">
    <property type="entry name" value="RING"/>
    <property type="match status" value="1"/>
</dbReference>
<dbReference type="GO" id="GO:0016567">
    <property type="term" value="P:protein ubiquitination"/>
    <property type="evidence" value="ECO:0007669"/>
    <property type="project" value="InterPro"/>
</dbReference>
<evidence type="ECO:0000256" key="7">
    <source>
        <dbReference type="ARBA" id="ARBA00023136"/>
    </source>
</evidence>
<keyword evidence="3 10" id="KW-0812">Transmembrane</keyword>
<reference evidence="12" key="1">
    <citation type="journal article" date="2018" name="DNA Res.">
        <title>Multiple hybrid de novo genome assembly of finger millet, an orphan allotetraploid crop.</title>
        <authorList>
            <person name="Hatakeyama M."/>
            <person name="Aluri S."/>
            <person name="Balachadran M.T."/>
            <person name="Sivarajan S.R."/>
            <person name="Patrignani A."/>
            <person name="Gruter S."/>
            <person name="Poveda L."/>
            <person name="Shimizu-Inatsugi R."/>
            <person name="Baeten J."/>
            <person name="Francoijs K.J."/>
            <person name="Nataraja K.N."/>
            <person name="Reddy Y.A.N."/>
            <person name="Phadnis S."/>
            <person name="Ravikumar R.L."/>
            <person name="Schlapbach R."/>
            <person name="Sreeman S.M."/>
            <person name="Shimizu K.K."/>
        </authorList>
    </citation>
    <scope>NUCLEOTIDE SEQUENCE</scope>
</reference>
<reference evidence="12" key="2">
    <citation type="submission" date="2021-12" db="EMBL/GenBank/DDBJ databases">
        <title>Resequencing data analysis of finger millet.</title>
        <authorList>
            <person name="Hatakeyama M."/>
            <person name="Aluri S."/>
            <person name="Balachadran M.T."/>
            <person name="Sivarajan S.R."/>
            <person name="Poveda L."/>
            <person name="Shimizu-Inatsugi R."/>
            <person name="Schlapbach R."/>
            <person name="Sreeman S.M."/>
            <person name="Shimizu K.K."/>
        </authorList>
    </citation>
    <scope>NUCLEOTIDE SEQUENCE</scope>
</reference>
<dbReference type="GO" id="GO:0016740">
    <property type="term" value="F:transferase activity"/>
    <property type="evidence" value="ECO:0007669"/>
    <property type="project" value="UniProtKB-KW"/>
</dbReference>
<comment type="similarity">
    <text evidence="8">Belongs to the RING-type zinc finger family. ATL subfamily.</text>
</comment>
<proteinExistence type="inferred from homology"/>
<evidence type="ECO:0000259" key="11">
    <source>
        <dbReference type="PROSITE" id="PS50089"/>
    </source>
</evidence>
<keyword evidence="13" id="KW-1185">Reference proteome</keyword>
<dbReference type="Proteomes" id="UP001054889">
    <property type="component" value="Unassembled WGS sequence"/>
</dbReference>
<evidence type="ECO:0000256" key="4">
    <source>
        <dbReference type="ARBA" id="ARBA00022723"/>
    </source>
</evidence>
<evidence type="ECO:0000256" key="6">
    <source>
        <dbReference type="ARBA" id="ARBA00022989"/>
    </source>
</evidence>
<gene>
    <name evidence="12" type="primary">gb01364</name>
    <name evidence="12" type="ORF">PR202_gb01364</name>
</gene>